<keyword evidence="3" id="KW-0378">Hydrolase</keyword>
<dbReference type="PANTHER" id="PTHR42693:SF53">
    <property type="entry name" value="ENDO-4-O-SULFATASE"/>
    <property type="match status" value="1"/>
</dbReference>
<dbReference type="RefSeq" id="WP_200353685.1">
    <property type="nucleotide sequence ID" value="NZ_JAENIL010000002.1"/>
</dbReference>
<name>A0A934VPF2_9BACT</name>
<dbReference type="GO" id="GO:0046872">
    <property type="term" value="F:metal ion binding"/>
    <property type="evidence" value="ECO:0007669"/>
    <property type="project" value="UniProtKB-KW"/>
</dbReference>
<gene>
    <name evidence="8" type="ORF">JIN87_01245</name>
</gene>
<feature type="chain" id="PRO_5038002411" evidence="6">
    <location>
        <begin position="29"/>
        <end position="491"/>
    </location>
</feature>
<dbReference type="SUPFAM" id="SSF53649">
    <property type="entry name" value="Alkaline phosphatase-like"/>
    <property type="match status" value="1"/>
</dbReference>
<protein>
    <submittedName>
        <fullName evidence="8">Sulfatase</fullName>
    </submittedName>
</protein>
<keyword evidence="6" id="KW-0732">Signal</keyword>
<feature type="region of interest" description="Disordered" evidence="5">
    <location>
        <begin position="463"/>
        <end position="491"/>
    </location>
</feature>
<evidence type="ECO:0000313" key="8">
    <source>
        <dbReference type="EMBL" id="MBK1875468.1"/>
    </source>
</evidence>
<evidence type="ECO:0000256" key="2">
    <source>
        <dbReference type="ARBA" id="ARBA00022723"/>
    </source>
</evidence>
<dbReference type="InterPro" id="IPR000917">
    <property type="entry name" value="Sulfatase_N"/>
</dbReference>
<feature type="domain" description="Sulfatase N-terminal" evidence="7">
    <location>
        <begin position="32"/>
        <end position="302"/>
    </location>
</feature>
<comment type="similarity">
    <text evidence="1">Belongs to the sulfatase family.</text>
</comment>
<dbReference type="Proteomes" id="UP000617628">
    <property type="component" value="Unassembled WGS sequence"/>
</dbReference>
<dbReference type="EMBL" id="JAENIL010000002">
    <property type="protein sequence ID" value="MBK1875468.1"/>
    <property type="molecule type" value="Genomic_DNA"/>
</dbReference>
<evidence type="ECO:0000256" key="6">
    <source>
        <dbReference type="SAM" id="SignalP"/>
    </source>
</evidence>
<evidence type="ECO:0000259" key="7">
    <source>
        <dbReference type="Pfam" id="PF00884"/>
    </source>
</evidence>
<dbReference type="Gene3D" id="3.40.720.10">
    <property type="entry name" value="Alkaline Phosphatase, subunit A"/>
    <property type="match status" value="1"/>
</dbReference>
<evidence type="ECO:0000256" key="4">
    <source>
        <dbReference type="ARBA" id="ARBA00022837"/>
    </source>
</evidence>
<evidence type="ECO:0000256" key="1">
    <source>
        <dbReference type="ARBA" id="ARBA00008779"/>
    </source>
</evidence>
<reference evidence="8" key="1">
    <citation type="submission" date="2021-01" db="EMBL/GenBank/DDBJ databases">
        <title>Modified the classification status of verrucomicrobia.</title>
        <authorList>
            <person name="Feng X."/>
        </authorList>
    </citation>
    <scope>NUCLEOTIDE SEQUENCE</scope>
    <source>
        <strain evidence="8">KCTC 13126</strain>
    </source>
</reference>
<sequence length="491" mass="55151">MNLETRLIVNRCRISIVSLLMLCFGAYAAERPNVVLIIGDDVSPDFSCYGGQVETPHIDQLAKGGLLFENAYVTASSCSPSRCSIITGRYPHNTGAPELHMPLPEGQFMFPQALKNAGYYSVLSGKWHMGEATRPAFDVVDDIHYPDEPTGAANWVRHLQERPMDNPFFMWFAALDAHRPWEADTEERPHDPSRVMVPAGVPDTPIARTDMASYYDEVRRFDRFVGDVVEELKTQEVYENTLIIVLADNGRPFPRSKTSLYDGGMKTPLVVHWPEGQFEEGARSGSLVSAIDIAPAILEVAGLPTPSRVQGVSFLPICRDSKTQTRDLLFGERNWHTQIGCGRMVRWGDFVYMRDFTPESYSFLMVNAAKASYADLLRLKPSGKLRPEEDEIFSVNRAEELLFDVSKDPKQVRNLVGNPEMNATLENMRAMMDEWQERTGDSIPELENMTPDRHDRVSYERLYPGPRPSEGIVAGQDAGATEINDAGPIWK</sequence>
<evidence type="ECO:0000313" key="9">
    <source>
        <dbReference type="Proteomes" id="UP000617628"/>
    </source>
</evidence>
<comment type="caution">
    <text evidence="8">The sequence shown here is derived from an EMBL/GenBank/DDBJ whole genome shotgun (WGS) entry which is preliminary data.</text>
</comment>
<evidence type="ECO:0000256" key="3">
    <source>
        <dbReference type="ARBA" id="ARBA00022801"/>
    </source>
</evidence>
<keyword evidence="9" id="KW-1185">Reference proteome</keyword>
<feature type="signal peptide" evidence="6">
    <location>
        <begin position="1"/>
        <end position="28"/>
    </location>
</feature>
<keyword evidence="2" id="KW-0479">Metal-binding</keyword>
<dbReference type="CDD" id="cd16027">
    <property type="entry name" value="SGSH"/>
    <property type="match status" value="1"/>
</dbReference>
<dbReference type="PROSITE" id="PS00149">
    <property type="entry name" value="SULFATASE_2"/>
    <property type="match status" value="1"/>
</dbReference>
<dbReference type="Pfam" id="PF00884">
    <property type="entry name" value="Sulfatase"/>
    <property type="match status" value="1"/>
</dbReference>
<dbReference type="PANTHER" id="PTHR42693">
    <property type="entry name" value="ARYLSULFATASE FAMILY MEMBER"/>
    <property type="match status" value="1"/>
</dbReference>
<dbReference type="InterPro" id="IPR024607">
    <property type="entry name" value="Sulfatase_CS"/>
</dbReference>
<proteinExistence type="inferred from homology"/>
<dbReference type="GO" id="GO:0004065">
    <property type="term" value="F:arylsulfatase activity"/>
    <property type="evidence" value="ECO:0007669"/>
    <property type="project" value="TreeGrafter"/>
</dbReference>
<dbReference type="InterPro" id="IPR017850">
    <property type="entry name" value="Alkaline_phosphatase_core_sf"/>
</dbReference>
<dbReference type="PROSITE" id="PS00523">
    <property type="entry name" value="SULFATASE_1"/>
    <property type="match status" value="1"/>
</dbReference>
<keyword evidence="4" id="KW-0106">Calcium</keyword>
<organism evidence="8 9">
    <name type="scientific">Pelagicoccus mobilis</name>
    <dbReference type="NCBI Taxonomy" id="415221"/>
    <lineage>
        <taxon>Bacteria</taxon>
        <taxon>Pseudomonadati</taxon>
        <taxon>Verrucomicrobiota</taxon>
        <taxon>Opitutia</taxon>
        <taxon>Puniceicoccales</taxon>
        <taxon>Pelagicoccaceae</taxon>
        <taxon>Pelagicoccus</taxon>
    </lineage>
</organism>
<dbReference type="InterPro" id="IPR050738">
    <property type="entry name" value="Sulfatase"/>
</dbReference>
<dbReference type="AlphaFoldDB" id="A0A934VPF2"/>
<evidence type="ECO:0000256" key="5">
    <source>
        <dbReference type="SAM" id="MobiDB-lite"/>
    </source>
</evidence>
<accession>A0A934VPF2</accession>